<proteinExistence type="predicted"/>
<feature type="transmembrane region" description="Helical" evidence="1">
    <location>
        <begin position="91"/>
        <end position="112"/>
    </location>
</feature>
<feature type="transmembrane region" description="Helical" evidence="1">
    <location>
        <begin position="68"/>
        <end position="85"/>
    </location>
</feature>
<name>A0A8K1C2Y1_PYTOL</name>
<keyword evidence="1" id="KW-0812">Transmembrane</keyword>
<feature type="transmembrane region" description="Helical" evidence="1">
    <location>
        <begin position="372"/>
        <end position="390"/>
    </location>
</feature>
<protein>
    <submittedName>
        <fullName evidence="2">Uncharacterized protein</fullName>
    </submittedName>
</protein>
<reference evidence="2" key="1">
    <citation type="submission" date="2019-03" db="EMBL/GenBank/DDBJ databases">
        <title>Long read genome sequence of the mycoparasitic Pythium oligandrum ATCC 38472 isolated from sugarbeet rhizosphere.</title>
        <authorList>
            <person name="Gaulin E."/>
        </authorList>
    </citation>
    <scope>NUCLEOTIDE SEQUENCE</scope>
    <source>
        <strain evidence="2">ATCC 38472_TT</strain>
    </source>
</reference>
<comment type="caution">
    <text evidence="2">The sequence shown here is derived from an EMBL/GenBank/DDBJ whole genome shotgun (WGS) entry which is preliminary data.</text>
</comment>
<feature type="transmembrane region" description="Helical" evidence="1">
    <location>
        <begin position="210"/>
        <end position="227"/>
    </location>
</feature>
<feature type="transmembrane region" description="Helical" evidence="1">
    <location>
        <begin position="460"/>
        <end position="479"/>
    </location>
</feature>
<organism evidence="2 3">
    <name type="scientific">Pythium oligandrum</name>
    <name type="common">Mycoparasitic fungus</name>
    <dbReference type="NCBI Taxonomy" id="41045"/>
    <lineage>
        <taxon>Eukaryota</taxon>
        <taxon>Sar</taxon>
        <taxon>Stramenopiles</taxon>
        <taxon>Oomycota</taxon>
        <taxon>Peronosporomycetes</taxon>
        <taxon>Pythiales</taxon>
        <taxon>Pythiaceae</taxon>
        <taxon>Pythium</taxon>
    </lineage>
</organism>
<keyword evidence="3" id="KW-1185">Reference proteome</keyword>
<gene>
    <name evidence="2" type="ORF">Poli38472_010377</name>
</gene>
<feature type="transmembrane region" description="Helical" evidence="1">
    <location>
        <begin position="179"/>
        <end position="198"/>
    </location>
</feature>
<dbReference type="AlphaFoldDB" id="A0A8K1C2Y1"/>
<dbReference type="OrthoDB" id="114298at2759"/>
<evidence type="ECO:0000313" key="2">
    <source>
        <dbReference type="EMBL" id="TMW55495.1"/>
    </source>
</evidence>
<dbReference type="EMBL" id="SPLM01000147">
    <property type="protein sequence ID" value="TMW55495.1"/>
    <property type="molecule type" value="Genomic_DNA"/>
</dbReference>
<sequence length="496" mass="57230">MGTPDTKQVKRRVKRLSQADNTWRWIYQIDVSKPLAFVDLSHSVISLVLSPEANERYLHWMKRHYGRLANLLRVVMVLMYCSWFMPPHIGLIVAIPLFVTGFPPVLAASSLLNRELIRQLCFQFEFWYATCLNALTWSLFAVVLGDLRALSCSILFAFTQLVISLDANFRTMTTSIRTTFLWIPSTVCVSTYCAMEALRIQPSDGPMRWRVFNLLVNVCLTLAILIMNKTYKRRRLYYKDFAYTKIVPCAIYRSRIVLSRWTQPKGRMKVMKRGQSQEPLAIVTFDSLHRAVVRHLSTDLNQQIRLVPFKRSLFDSRRTIIPKYSPITTLSVWLCLVIYGMCFLGLAHACMSVVFLIRSNGDLSRRDVADSSINSLIFTTLFCIPFVCSYQKHLVQKLLRNFDYWFSSLQFAVGSVLLSDLCQWTLWCVSIISWNLWFQWVLMMDALTPIVKKRLRFRKCYAVPVTAAILVNAIGTLYLTSAPGTTIFHSTEDSTS</sequence>
<keyword evidence="1" id="KW-0472">Membrane</keyword>
<keyword evidence="1" id="KW-1133">Transmembrane helix</keyword>
<feature type="transmembrane region" description="Helical" evidence="1">
    <location>
        <begin position="327"/>
        <end position="357"/>
    </location>
</feature>
<dbReference type="Proteomes" id="UP000794436">
    <property type="component" value="Unassembled WGS sequence"/>
</dbReference>
<feature type="transmembrane region" description="Helical" evidence="1">
    <location>
        <begin position="148"/>
        <end position="167"/>
    </location>
</feature>
<accession>A0A8K1C2Y1</accession>
<feature type="transmembrane region" description="Helical" evidence="1">
    <location>
        <begin position="124"/>
        <end position="142"/>
    </location>
</feature>
<evidence type="ECO:0000256" key="1">
    <source>
        <dbReference type="SAM" id="Phobius"/>
    </source>
</evidence>
<evidence type="ECO:0000313" key="3">
    <source>
        <dbReference type="Proteomes" id="UP000794436"/>
    </source>
</evidence>